<evidence type="ECO:0000259" key="6">
    <source>
        <dbReference type="PROSITE" id="PS50931"/>
    </source>
</evidence>
<dbReference type="AlphaFoldDB" id="A0A1J0WK35"/>
<dbReference type="InterPro" id="IPR000847">
    <property type="entry name" value="LysR_HTH_N"/>
</dbReference>
<keyword evidence="8" id="KW-1185">Reference proteome</keyword>
<dbReference type="STRING" id="1917485.BOO69_15670"/>
<dbReference type="Gene3D" id="1.10.10.10">
    <property type="entry name" value="Winged helix-like DNA-binding domain superfamily/Winged helix DNA-binding domain"/>
    <property type="match status" value="1"/>
</dbReference>
<evidence type="ECO:0000256" key="2">
    <source>
        <dbReference type="ARBA" id="ARBA00023015"/>
    </source>
</evidence>
<evidence type="ECO:0000256" key="5">
    <source>
        <dbReference type="SAM" id="SignalP"/>
    </source>
</evidence>
<dbReference type="OrthoDB" id="7328368at2"/>
<reference evidence="7 8" key="1">
    <citation type="submission" date="2016-11" db="EMBL/GenBank/DDBJ databases">
        <title>Complete genome sequence of Sulfitobacter sp. AM1-D1, a toxic bacteria associated with marine dinoflagellate Alexandrium minutum in East China Sea.</title>
        <authorList>
            <person name="Yang Q."/>
            <person name="Zhang X."/>
            <person name="Tian X."/>
        </authorList>
    </citation>
    <scope>NUCLEOTIDE SEQUENCE [LARGE SCALE GENOMIC DNA]</scope>
    <source>
        <strain evidence="7 8">AM1-D1</strain>
    </source>
</reference>
<evidence type="ECO:0000256" key="4">
    <source>
        <dbReference type="ARBA" id="ARBA00023163"/>
    </source>
</evidence>
<dbReference type="EMBL" id="CP018076">
    <property type="protein sequence ID" value="APE44684.1"/>
    <property type="molecule type" value="Genomic_DNA"/>
</dbReference>
<keyword evidence="5" id="KW-0732">Signal</keyword>
<feature type="signal peptide" evidence="5">
    <location>
        <begin position="1"/>
        <end position="19"/>
    </location>
</feature>
<proteinExistence type="inferred from homology"/>
<dbReference type="Pfam" id="PF03466">
    <property type="entry name" value="LysR_substrate"/>
    <property type="match status" value="1"/>
</dbReference>
<evidence type="ECO:0000313" key="8">
    <source>
        <dbReference type="Proteomes" id="UP000181897"/>
    </source>
</evidence>
<dbReference type="GO" id="GO:0006351">
    <property type="term" value="P:DNA-templated transcription"/>
    <property type="evidence" value="ECO:0007669"/>
    <property type="project" value="TreeGrafter"/>
</dbReference>
<protein>
    <submittedName>
        <fullName evidence="7">LysR family transcriptional regulator</fullName>
    </submittedName>
</protein>
<dbReference type="InterPro" id="IPR058163">
    <property type="entry name" value="LysR-type_TF_proteobact-type"/>
</dbReference>
<name>A0A1J0WK35_9RHOB</name>
<dbReference type="PANTHER" id="PTHR30537">
    <property type="entry name" value="HTH-TYPE TRANSCRIPTIONAL REGULATOR"/>
    <property type="match status" value="1"/>
</dbReference>
<dbReference type="InterPro" id="IPR005119">
    <property type="entry name" value="LysR_subst-bd"/>
</dbReference>
<evidence type="ECO:0000313" key="7">
    <source>
        <dbReference type="EMBL" id="APE44684.1"/>
    </source>
</evidence>
<sequence length="300" mass="32212">MDWKSLPPLAALRAFSAFAQCGNVQAAGTALGVSHAAISQQLRTLEAHLDVALLDRSGRSMRLTPQGEVLAKALHAGFAAMIEAAQEITGARDARPLHISCTPTFAASWLMPRLPSFRAAHPEASLRLDPTPTLAELSPDGIDIAIRYGTGSWPGLETEVLMQSPMVVVAAPALVGEGPLPPVEELSGFPWLEEASTSESTDWLRRLGQGDMAPRALMQVPGNLLLDGARDGQGVAVTVHLFVARDIAAGRLRELYRADRPGSGYHLVTRPGVMRPALKDFVRWIRREAARDQAVSPARS</sequence>
<dbReference type="GO" id="GO:0043565">
    <property type="term" value="F:sequence-specific DNA binding"/>
    <property type="evidence" value="ECO:0007669"/>
    <property type="project" value="TreeGrafter"/>
</dbReference>
<dbReference type="Proteomes" id="UP000181897">
    <property type="component" value="Chromosome"/>
</dbReference>
<dbReference type="InterPro" id="IPR036390">
    <property type="entry name" value="WH_DNA-bd_sf"/>
</dbReference>
<gene>
    <name evidence="7" type="ORF">BOO69_15670</name>
</gene>
<dbReference type="SUPFAM" id="SSF53850">
    <property type="entry name" value="Periplasmic binding protein-like II"/>
    <property type="match status" value="1"/>
</dbReference>
<keyword evidence="2" id="KW-0805">Transcription regulation</keyword>
<dbReference type="RefSeq" id="WP_071973032.1">
    <property type="nucleotide sequence ID" value="NZ_CP018076.1"/>
</dbReference>
<dbReference type="GO" id="GO:0003700">
    <property type="term" value="F:DNA-binding transcription factor activity"/>
    <property type="evidence" value="ECO:0007669"/>
    <property type="project" value="InterPro"/>
</dbReference>
<evidence type="ECO:0000256" key="3">
    <source>
        <dbReference type="ARBA" id="ARBA00023125"/>
    </source>
</evidence>
<dbReference type="InterPro" id="IPR036388">
    <property type="entry name" value="WH-like_DNA-bd_sf"/>
</dbReference>
<accession>A0A1J0WK35</accession>
<organism evidence="7 8">
    <name type="scientific">Sulfitobacter alexandrii</name>
    <dbReference type="NCBI Taxonomy" id="1917485"/>
    <lineage>
        <taxon>Bacteria</taxon>
        <taxon>Pseudomonadati</taxon>
        <taxon>Pseudomonadota</taxon>
        <taxon>Alphaproteobacteria</taxon>
        <taxon>Rhodobacterales</taxon>
        <taxon>Roseobacteraceae</taxon>
        <taxon>Sulfitobacter</taxon>
    </lineage>
</organism>
<keyword evidence="4" id="KW-0804">Transcription</keyword>
<dbReference type="Gene3D" id="3.40.190.10">
    <property type="entry name" value="Periplasmic binding protein-like II"/>
    <property type="match status" value="2"/>
</dbReference>
<dbReference type="PANTHER" id="PTHR30537:SF74">
    <property type="entry name" value="HTH-TYPE TRANSCRIPTIONAL REGULATOR TRPI"/>
    <property type="match status" value="1"/>
</dbReference>
<evidence type="ECO:0000256" key="1">
    <source>
        <dbReference type="ARBA" id="ARBA00009437"/>
    </source>
</evidence>
<dbReference type="Pfam" id="PF00126">
    <property type="entry name" value="HTH_1"/>
    <property type="match status" value="1"/>
</dbReference>
<feature type="chain" id="PRO_5013357503" evidence="5">
    <location>
        <begin position="20"/>
        <end position="300"/>
    </location>
</feature>
<keyword evidence="3" id="KW-0238">DNA-binding</keyword>
<feature type="domain" description="HTH lysR-type" evidence="6">
    <location>
        <begin position="7"/>
        <end position="64"/>
    </location>
</feature>
<comment type="similarity">
    <text evidence="1">Belongs to the LysR transcriptional regulatory family.</text>
</comment>
<dbReference type="KEGG" id="suam:BOO69_15670"/>
<dbReference type="PROSITE" id="PS50931">
    <property type="entry name" value="HTH_LYSR"/>
    <property type="match status" value="1"/>
</dbReference>
<dbReference type="SUPFAM" id="SSF46785">
    <property type="entry name" value="Winged helix' DNA-binding domain"/>
    <property type="match status" value="1"/>
</dbReference>